<dbReference type="SUPFAM" id="SSF47598">
    <property type="entry name" value="Ribbon-helix-helix"/>
    <property type="match status" value="1"/>
</dbReference>
<sequence length="93" mass="10291">MNINFAPVDESFIKRSVECGLYSNANELVRDAVRRLRESEERHVELLAALQLGEDDIAQGRTKTYSKGLMQAVRERAAGRAASGEKPKSDATP</sequence>
<dbReference type="InterPro" id="IPR022789">
    <property type="entry name" value="ParD"/>
</dbReference>
<gene>
    <name evidence="3" type="ORF">C7402_103194</name>
</gene>
<protein>
    <submittedName>
        <fullName evidence="3">Antitoxin ParD1/3/4</fullName>
    </submittedName>
</protein>
<reference evidence="3 4" key="1">
    <citation type="submission" date="2018-05" db="EMBL/GenBank/DDBJ databases">
        <title>Genomic Encyclopedia of Type Strains, Phase IV (KMG-V): Genome sequencing to study the core and pangenomes of soil and plant-associated prokaryotes.</title>
        <authorList>
            <person name="Whitman W."/>
        </authorList>
    </citation>
    <scope>NUCLEOTIDE SEQUENCE [LARGE SCALE GENOMIC DNA]</scope>
    <source>
        <strain evidence="3 4">SCZa-39</strain>
    </source>
</reference>
<keyword evidence="1" id="KW-1277">Toxin-antitoxin system</keyword>
<evidence type="ECO:0000256" key="2">
    <source>
        <dbReference type="SAM" id="MobiDB-lite"/>
    </source>
</evidence>
<dbReference type="InterPro" id="IPR010985">
    <property type="entry name" value="Ribbon_hlx_hlx"/>
</dbReference>
<dbReference type="Proteomes" id="UP000245712">
    <property type="component" value="Unassembled WGS sequence"/>
</dbReference>
<keyword evidence="4" id="KW-1185">Reference proteome</keyword>
<evidence type="ECO:0000256" key="1">
    <source>
        <dbReference type="ARBA" id="ARBA00022649"/>
    </source>
</evidence>
<organism evidence="3 4">
    <name type="scientific">Paraburkholderia unamae</name>
    <dbReference type="NCBI Taxonomy" id="219649"/>
    <lineage>
        <taxon>Bacteria</taxon>
        <taxon>Pseudomonadati</taxon>
        <taxon>Pseudomonadota</taxon>
        <taxon>Betaproteobacteria</taxon>
        <taxon>Burkholderiales</taxon>
        <taxon>Burkholderiaceae</taxon>
        <taxon>Paraburkholderia</taxon>
    </lineage>
</organism>
<dbReference type="InterPro" id="IPR038296">
    <property type="entry name" value="ParD_sf"/>
</dbReference>
<name>A0ABX5KRW4_9BURK</name>
<dbReference type="RefSeq" id="WP_116610149.1">
    <property type="nucleotide sequence ID" value="NZ_QEOB01000003.1"/>
</dbReference>
<feature type="region of interest" description="Disordered" evidence="2">
    <location>
        <begin position="74"/>
        <end position="93"/>
    </location>
</feature>
<evidence type="ECO:0000313" key="4">
    <source>
        <dbReference type="Proteomes" id="UP000245712"/>
    </source>
</evidence>
<comment type="caution">
    <text evidence="3">The sequence shown here is derived from an EMBL/GenBank/DDBJ whole genome shotgun (WGS) entry which is preliminary data.</text>
</comment>
<evidence type="ECO:0000313" key="3">
    <source>
        <dbReference type="EMBL" id="PVX85617.1"/>
    </source>
</evidence>
<accession>A0ABX5KRW4</accession>
<dbReference type="NCBIfam" id="TIGR02606">
    <property type="entry name" value="antidote_CC2985"/>
    <property type="match status" value="1"/>
</dbReference>
<dbReference type="Pfam" id="PF03693">
    <property type="entry name" value="ParD_antitoxin"/>
    <property type="match status" value="1"/>
</dbReference>
<proteinExistence type="predicted"/>
<dbReference type="Gene3D" id="6.10.10.120">
    <property type="entry name" value="Antitoxin ParD1-like"/>
    <property type="match status" value="1"/>
</dbReference>
<dbReference type="EMBL" id="QEOB01000003">
    <property type="protein sequence ID" value="PVX85617.1"/>
    <property type="molecule type" value="Genomic_DNA"/>
</dbReference>